<evidence type="ECO:0000313" key="2">
    <source>
        <dbReference type="Proteomes" id="UP000309450"/>
    </source>
</evidence>
<dbReference type="InterPro" id="IPR036514">
    <property type="entry name" value="SGNH_hydro_sf"/>
</dbReference>
<comment type="caution">
    <text evidence="1">The sequence shown here is derived from an EMBL/GenBank/DDBJ whole genome shotgun (WGS) entry which is preliminary data.</text>
</comment>
<dbReference type="Gene3D" id="3.40.50.1110">
    <property type="entry name" value="SGNH hydrolase"/>
    <property type="match status" value="1"/>
</dbReference>
<keyword evidence="2" id="KW-1185">Reference proteome</keyword>
<dbReference type="GO" id="GO:0016788">
    <property type="term" value="F:hydrolase activity, acting on ester bonds"/>
    <property type="evidence" value="ECO:0007669"/>
    <property type="project" value="UniProtKB-ARBA"/>
</dbReference>
<reference evidence="1 2" key="1">
    <citation type="submission" date="2019-04" db="EMBL/GenBank/DDBJ databases">
        <title>Draft genome sequence of Gemmobacter aestuarii sp. nov.</title>
        <authorList>
            <person name="Hameed A."/>
            <person name="Lin S.-Y."/>
            <person name="Shahina M."/>
            <person name="Lai W.-A."/>
            <person name="Young C.-C."/>
        </authorList>
    </citation>
    <scope>NUCLEOTIDE SEQUENCE [LARGE SCALE GENOMIC DNA]</scope>
    <source>
        <strain evidence="1 2">CC-PW-75</strain>
    </source>
</reference>
<protein>
    <submittedName>
        <fullName evidence="1">SGNH/GDSL hydrolase family protein</fullName>
    </submittedName>
</protein>
<proteinExistence type="predicted"/>
<dbReference type="SUPFAM" id="SSF52266">
    <property type="entry name" value="SGNH hydrolase"/>
    <property type="match status" value="1"/>
</dbReference>
<organism evidence="1 2">
    <name type="scientific">Aliigemmobacter aestuarii</name>
    <dbReference type="NCBI Taxonomy" id="1445661"/>
    <lineage>
        <taxon>Bacteria</taxon>
        <taxon>Pseudomonadati</taxon>
        <taxon>Pseudomonadota</taxon>
        <taxon>Alphaproteobacteria</taxon>
        <taxon>Rhodobacterales</taxon>
        <taxon>Paracoccaceae</taxon>
        <taxon>Aliigemmobacter</taxon>
    </lineage>
</organism>
<keyword evidence="1" id="KW-0378">Hydrolase</keyword>
<dbReference type="Proteomes" id="UP000309450">
    <property type="component" value="Unassembled WGS sequence"/>
</dbReference>
<dbReference type="EMBL" id="SSND01000001">
    <property type="protein sequence ID" value="THD84663.1"/>
    <property type="molecule type" value="Genomic_DNA"/>
</dbReference>
<evidence type="ECO:0000313" key="1">
    <source>
        <dbReference type="EMBL" id="THD84663.1"/>
    </source>
</evidence>
<name>A0A4S3MRH2_9RHOB</name>
<sequence length="267" mass="28098">MAGSVCHAEGTAKGAPDILILGDSQLTFGAGVAFTEVLNGMAGSCGLKDSATTGVIGVRSSAITSWTGTTKTAKSAICDVDPKWKVNAGAYGTLSQGENPYIQIGKGAQFQFCRSGTSPLQAVFADGYYAPDLVIFFMMGNASERWASDPSAALQDARALVADLPPDQPCVFMTSAPPYKEKTVRERRKAQDNISAAFAKVGRRCTFVPGFTSQTIAENQGNAANFRRNASGKVKDPFHPTEAGARRFLKLQRGALCAAIRAELGGS</sequence>
<dbReference type="AlphaFoldDB" id="A0A4S3MRH2"/>
<gene>
    <name evidence="1" type="ORF">E7811_02700</name>
</gene>
<accession>A0A4S3MRH2</accession>